<name>A0A0M4RQH9_9MICC</name>
<evidence type="ECO:0000256" key="1">
    <source>
        <dbReference type="ARBA" id="ARBA00022617"/>
    </source>
</evidence>
<dbReference type="CDD" id="cd19165">
    <property type="entry name" value="HemeO"/>
    <property type="match status" value="1"/>
</dbReference>
<dbReference type="GO" id="GO:0046872">
    <property type="term" value="F:metal ion binding"/>
    <property type="evidence" value="ECO:0007669"/>
    <property type="project" value="UniProtKB-KW"/>
</dbReference>
<keyword evidence="7" id="KW-1185">Reference proteome</keyword>
<dbReference type="EMBL" id="CP012677">
    <property type="protein sequence ID" value="ALE93308.1"/>
    <property type="molecule type" value="Genomic_DNA"/>
</dbReference>
<dbReference type="InterPro" id="IPR016053">
    <property type="entry name" value="Haem_Oase-like"/>
</dbReference>
<keyword evidence="3 5" id="KW-0408">Iron</keyword>
<feature type="binding site" evidence="4">
    <location>
        <position position="145"/>
    </location>
    <ligand>
        <name>heme b</name>
        <dbReference type="ChEBI" id="CHEBI:60344"/>
    </ligand>
</feature>
<dbReference type="PANTHER" id="PTHR10720:SF0">
    <property type="entry name" value="HEME OXYGENASE"/>
    <property type="match status" value="1"/>
</dbReference>
<protein>
    <recommendedName>
        <fullName evidence="8">Heme oxygenase</fullName>
    </recommendedName>
</protein>
<dbReference type="SUPFAM" id="SSF48613">
    <property type="entry name" value="Heme oxygenase-like"/>
    <property type="match status" value="1"/>
</dbReference>
<feature type="binding site" description="axial binding residue" evidence="5">
    <location>
        <position position="32"/>
    </location>
    <ligand>
        <name>heme b</name>
        <dbReference type="ChEBI" id="CHEBI:60344"/>
    </ligand>
    <ligandPart>
        <name>Fe</name>
        <dbReference type="ChEBI" id="CHEBI:18248"/>
    </ligandPart>
</feature>
<feature type="binding site" evidence="4">
    <location>
        <position position="25"/>
    </location>
    <ligand>
        <name>heme b</name>
        <dbReference type="ChEBI" id="CHEBI:60344"/>
    </ligand>
</feature>
<dbReference type="KEGG" id="aaq:AOC05_14880"/>
<organism evidence="6 7">
    <name type="scientific">Arthrobacter alpinus</name>
    <dbReference type="NCBI Taxonomy" id="656366"/>
    <lineage>
        <taxon>Bacteria</taxon>
        <taxon>Bacillati</taxon>
        <taxon>Actinomycetota</taxon>
        <taxon>Actinomycetes</taxon>
        <taxon>Micrococcales</taxon>
        <taxon>Micrococcaceae</taxon>
        <taxon>Arthrobacter</taxon>
    </lineage>
</organism>
<proteinExistence type="predicted"/>
<accession>A0A0M4RQH9</accession>
<evidence type="ECO:0000313" key="7">
    <source>
        <dbReference type="Proteomes" id="UP000062833"/>
    </source>
</evidence>
<dbReference type="Proteomes" id="UP000062833">
    <property type="component" value="Chromosome"/>
</dbReference>
<evidence type="ECO:0000256" key="5">
    <source>
        <dbReference type="PIRSR" id="PIRSR000343-2"/>
    </source>
</evidence>
<sequence>MSAAAAEITATAPLGGPERLSQELKSHTAAAHSAAEESTFVADLMGGKLDASALASLLAQSLVIYRAMEDALALHSNHSQLGGFIDPKLARVSALEDDLAYHYGADWEEQLTDGRIAIVPATAAYAQKLATLGLASIEFLLAHHYVRYMGDLSGGAIIQRMVKRHYGIADEGLNFYAFADIPKPKTYKDAYRDRLDSTDFTRTQKDAILDFAAESFELNREVFVGLAAERARTLAA</sequence>
<dbReference type="RefSeq" id="WP_062007932.1">
    <property type="nucleotide sequence ID" value="NZ_CP012677.1"/>
</dbReference>
<evidence type="ECO:0000256" key="3">
    <source>
        <dbReference type="ARBA" id="ARBA00023004"/>
    </source>
</evidence>
<evidence type="ECO:0000256" key="4">
    <source>
        <dbReference type="PIRSR" id="PIRSR000343-1"/>
    </source>
</evidence>
<dbReference type="Pfam" id="PF01126">
    <property type="entry name" value="Heme_oxygenase"/>
    <property type="match status" value="1"/>
</dbReference>
<dbReference type="InterPro" id="IPR016084">
    <property type="entry name" value="Haem_Oase-like_multi-hlx"/>
</dbReference>
<dbReference type="PIRSF" id="PIRSF000343">
    <property type="entry name" value="Haem_Oase"/>
    <property type="match status" value="1"/>
</dbReference>
<evidence type="ECO:0000313" key="6">
    <source>
        <dbReference type="EMBL" id="ALE93308.1"/>
    </source>
</evidence>
<reference evidence="7" key="1">
    <citation type="submission" date="2015-09" db="EMBL/GenBank/DDBJ databases">
        <title>Complete genome of Arthrobacter alpinus strain R3.8.</title>
        <authorList>
            <person name="See-Too W.S."/>
            <person name="Chan K.G."/>
        </authorList>
    </citation>
    <scope>NUCLEOTIDE SEQUENCE [LARGE SCALE GENOMIC DNA]</scope>
    <source>
        <strain evidence="7">R3.8</strain>
    </source>
</reference>
<keyword evidence="2 5" id="KW-0479">Metal-binding</keyword>
<dbReference type="AlphaFoldDB" id="A0A0M4RQH9"/>
<dbReference type="GO" id="GO:0006979">
    <property type="term" value="P:response to oxidative stress"/>
    <property type="evidence" value="ECO:0007669"/>
    <property type="project" value="TreeGrafter"/>
</dbReference>
<evidence type="ECO:0008006" key="8">
    <source>
        <dbReference type="Google" id="ProtNLM"/>
    </source>
</evidence>
<dbReference type="PATRIC" id="fig|656366.3.peg.3211"/>
<evidence type="ECO:0000256" key="2">
    <source>
        <dbReference type="ARBA" id="ARBA00022723"/>
    </source>
</evidence>
<dbReference type="PANTHER" id="PTHR10720">
    <property type="entry name" value="HEME OXYGENASE"/>
    <property type="match status" value="1"/>
</dbReference>
<dbReference type="GO" id="GO:0004392">
    <property type="term" value="F:heme oxygenase (decyclizing) activity"/>
    <property type="evidence" value="ECO:0007669"/>
    <property type="project" value="InterPro"/>
</dbReference>
<dbReference type="GO" id="GO:0042167">
    <property type="term" value="P:heme catabolic process"/>
    <property type="evidence" value="ECO:0007669"/>
    <property type="project" value="TreeGrafter"/>
</dbReference>
<dbReference type="PRINTS" id="PR00088">
    <property type="entry name" value="HAEMOXYGNASE"/>
</dbReference>
<gene>
    <name evidence="6" type="ORF">AOC05_14880</name>
</gene>
<dbReference type="GO" id="GO:0020037">
    <property type="term" value="F:heme binding"/>
    <property type="evidence" value="ECO:0007669"/>
    <property type="project" value="TreeGrafter"/>
</dbReference>
<feature type="binding site" evidence="4">
    <location>
        <position position="192"/>
    </location>
    <ligand>
        <name>heme b</name>
        <dbReference type="ChEBI" id="CHEBI:60344"/>
    </ligand>
</feature>
<dbReference type="InterPro" id="IPR002051">
    <property type="entry name" value="Haem_Oase"/>
</dbReference>
<dbReference type="Gene3D" id="1.20.910.10">
    <property type="entry name" value="Heme oxygenase-like"/>
    <property type="match status" value="1"/>
</dbReference>
<keyword evidence="1 4" id="KW-0349">Heme</keyword>
<dbReference type="GO" id="GO:0006788">
    <property type="term" value="P:heme oxidation"/>
    <property type="evidence" value="ECO:0007669"/>
    <property type="project" value="InterPro"/>
</dbReference>